<dbReference type="Proteomes" id="UP000645217">
    <property type="component" value="Unassembled WGS sequence"/>
</dbReference>
<reference evidence="1" key="1">
    <citation type="journal article" date="2014" name="Int. J. Syst. Evol. Microbiol.">
        <title>Complete genome sequence of Corynebacterium casei LMG S-19264T (=DSM 44701T), isolated from a smear-ripened cheese.</title>
        <authorList>
            <consortium name="US DOE Joint Genome Institute (JGI-PGF)"/>
            <person name="Walter F."/>
            <person name="Albersmeier A."/>
            <person name="Kalinowski J."/>
            <person name="Ruckert C."/>
        </authorList>
    </citation>
    <scope>NUCLEOTIDE SEQUENCE</scope>
    <source>
        <strain evidence="1">JCM 13064</strain>
    </source>
</reference>
<accession>A0A917VBJ1</accession>
<keyword evidence="2" id="KW-1185">Reference proteome</keyword>
<protein>
    <submittedName>
        <fullName evidence="1">Uncharacterized protein</fullName>
    </submittedName>
</protein>
<dbReference type="AlphaFoldDB" id="A0A917VBJ1"/>
<sequence length="53" mass="5689">MHADVRAEHLAGWLCHDANLPQGGPSESWAAPVGSGAAQWHSCLLVRRERAEG</sequence>
<dbReference type="EMBL" id="BMNT01000001">
    <property type="protein sequence ID" value="GGK61618.1"/>
    <property type="molecule type" value="Genomic_DNA"/>
</dbReference>
<proteinExistence type="predicted"/>
<evidence type="ECO:0000313" key="2">
    <source>
        <dbReference type="Proteomes" id="UP000645217"/>
    </source>
</evidence>
<reference evidence="1" key="2">
    <citation type="submission" date="2020-09" db="EMBL/GenBank/DDBJ databases">
        <authorList>
            <person name="Sun Q."/>
            <person name="Ohkuma M."/>
        </authorList>
    </citation>
    <scope>NUCLEOTIDE SEQUENCE</scope>
    <source>
        <strain evidence="1">JCM 13064</strain>
    </source>
</reference>
<name>A0A917VBJ1_9ACTN</name>
<comment type="caution">
    <text evidence="1">The sequence shown here is derived from an EMBL/GenBank/DDBJ whole genome shotgun (WGS) entry which is preliminary data.</text>
</comment>
<organism evidence="1 2">
    <name type="scientific">Sphaerisporangium melleum</name>
    <dbReference type="NCBI Taxonomy" id="321316"/>
    <lineage>
        <taxon>Bacteria</taxon>
        <taxon>Bacillati</taxon>
        <taxon>Actinomycetota</taxon>
        <taxon>Actinomycetes</taxon>
        <taxon>Streptosporangiales</taxon>
        <taxon>Streptosporangiaceae</taxon>
        <taxon>Sphaerisporangium</taxon>
    </lineage>
</organism>
<evidence type="ECO:0000313" key="1">
    <source>
        <dbReference type="EMBL" id="GGK61618.1"/>
    </source>
</evidence>
<gene>
    <name evidence="1" type="ORF">GCM10007964_00920</name>
</gene>